<dbReference type="PROSITE" id="PS50975">
    <property type="entry name" value="ATP_GRASP"/>
    <property type="match status" value="1"/>
</dbReference>
<dbReference type="PANTHER" id="PTHR23132:SF23">
    <property type="entry name" value="D-ALANINE--D-ALANINE LIGASE B"/>
    <property type="match status" value="1"/>
</dbReference>
<dbReference type="EC" id="6.3.2.4" evidence="5 14"/>
<dbReference type="InterPro" id="IPR005905">
    <property type="entry name" value="D_ala_D_ala"/>
</dbReference>
<evidence type="ECO:0000256" key="11">
    <source>
        <dbReference type="ARBA" id="ARBA00022984"/>
    </source>
</evidence>
<keyword evidence="16" id="KW-0460">Magnesium</keyword>
<evidence type="ECO:0000256" key="4">
    <source>
        <dbReference type="ARBA" id="ARBA00010871"/>
    </source>
</evidence>
<dbReference type="Proteomes" id="UP001208771">
    <property type="component" value="Unassembled WGS sequence"/>
</dbReference>
<gene>
    <name evidence="14" type="primary">ddl</name>
    <name evidence="19" type="ORF">NOF55_05005</name>
</gene>
<accession>A0AAE3SVK1</accession>
<comment type="subcellular location">
    <subcellularLocation>
        <location evidence="3 14">Cytoplasm</location>
    </subcellularLocation>
</comment>
<dbReference type="PIRSF" id="PIRSF039102">
    <property type="entry name" value="Ddl/VanB"/>
    <property type="match status" value="1"/>
</dbReference>
<feature type="active site" evidence="15">
    <location>
        <position position="280"/>
    </location>
</feature>
<dbReference type="SUPFAM" id="SSF56059">
    <property type="entry name" value="Glutathione synthetase ATP-binding domain-like"/>
    <property type="match status" value="1"/>
</dbReference>
<dbReference type="Pfam" id="PF07478">
    <property type="entry name" value="Dala_Dala_lig_C"/>
    <property type="match status" value="1"/>
</dbReference>
<evidence type="ECO:0000256" key="16">
    <source>
        <dbReference type="PIRSR" id="PIRSR039102-3"/>
    </source>
</evidence>
<dbReference type="GO" id="GO:0071555">
    <property type="term" value="P:cell wall organization"/>
    <property type="evidence" value="ECO:0007669"/>
    <property type="project" value="UniProtKB-KW"/>
</dbReference>
<comment type="cofactor">
    <cofactor evidence="16">
        <name>Mg(2+)</name>
        <dbReference type="ChEBI" id="CHEBI:18420"/>
    </cofactor>
    <cofactor evidence="16">
        <name>Mn(2+)</name>
        <dbReference type="ChEBI" id="CHEBI:29035"/>
    </cofactor>
    <text evidence="16">Binds 2 magnesium or manganese ions per subunit.</text>
</comment>
<dbReference type="GO" id="GO:0005524">
    <property type="term" value="F:ATP binding"/>
    <property type="evidence" value="ECO:0007669"/>
    <property type="project" value="UniProtKB-UniRule"/>
</dbReference>
<dbReference type="NCBIfam" id="NF002378">
    <property type="entry name" value="PRK01372.1"/>
    <property type="match status" value="1"/>
</dbReference>
<dbReference type="PROSITE" id="PS00843">
    <property type="entry name" value="DALA_DALA_LIGASE_1"/>
    <property type="match status" value="1"/>
</dbReference>
<evidence type="ECO:0000313" key="20">
    <source>
        <dbReference type="Proteomes" id="UP001208771"/>
    </source>
</evidence>
<evidence type="ECO:0000256" key="17">
    <source>
        <dbReference type="PROSITE-ProRule" id="PRU00409"/>
    </source>
</evidence>
<keyword evidence="8 17" id="KW-0547">Nucleotide-binding</keyword>
<feature type="domain" description="ATP-grasp" evidence="18">
    <location>
        <begin position="102"/>
        <end position="302"/>
    </location>
</feature>
<feature type="binding site" evidence="16">
    <location>
        <position position="269"/>
    </location>
    <ligand>
        <name>Mg(2+)</name>
        <dbReference type="ChEBI" id="CHEBI:18420"/>
        <label>1</label>
    </ligand>
</feature>
<keyword evidence="11 14" id="KW-0573">Peptidoglycan synthesis</keyword>
<dbReference type="GO" id="GO:0046872">
    <property type="term" value="F:metal ion binding"/>
    <property type="evidence" value="ECO:0007669"/>
    <property type="project" value="UniProtKB-KW"/>
</dbReference>
<evidence type="ECO:0000256" key="6">
    <source>
        <dbReference type="ARBA" id="ARBA00022490"/>
    </source>
</evidence>
<sequence>MSGKHVAVLMGGFSSERPVSLASGKACADALEEVGYRVTRLDVERDVAAVLAGLRPDVAFNALHGPFGEDGTIQGILEYLEIPYTHSGVLASALAMDKRQAKIVAAAAGIPVAEAKVMNRFDFGNEHPIAPPYVVKPVREGSSFGVVIVKEDQAHPPQILTSDEWRYGDLVMVERYIHGRELTCGVMGDTPLGVTEVLPQGLAFYNYESKYAPGGSKHVIPAQISPNIYQKIQSLALKAHQALGCRGVSRSDFRFDDRFSREGEVIWLELNNQPGMTPTSLVPEMAQHAGLSFGEFLRWMVEDASCLR</sequence>
<protein>
    <recommendedName>
        <fullName evidence="5 14">D-alanine--D-alanine ligase</fullName>
        <ecNumber evidence="5 14">6.3.2.4</ecNumber>
    </recommendedName>
    <alternativeName>
        <fullName evidence="14">D-Ala-D-Ala ligase</fullName>
    </alternativeName>
    <alternativeName>
        <fullName evidence="14">D-alanylalanine synthetase</fullName>
    </alternativeName>
</protein>
<evidence type="ECO:0000256" key="9">
    <source>
        <dbReference type="ARBA" id="ARBA00022840"/>
    </source>
</evidence>
<evidence type="ECO:0000256" key="5">
    <source>
        <dbReference type="ARBA" id="ARBA00012216"/>
    </source>
</evidence>
<dbReference type="SUPFAM" id="SSF52440">
    <property type="entry name" value="PreATP-grasp domain"/>
    <property type="match status" value="1"/>
</dbReference>
<comment type="function">
    <text evidence="2 14">Cell wall formation.</text>
</comment>
<dbReference type="AlphaFoldDB" id="A0AAE3SVK1"/>
<feature type="binding site" evidence="16">
    <location>
        <position position="252"/>
    </location>
    <ligand>
        <name>Mg(2+)</name>
        <dbReference type="ChEBI" id="CHEBI:18420"/>
        <label>1</label>
    </ligand>
</feature>
<evidence type="ECO:0000256" key="2">
    <source>
        <dbReference type="ARBA" id="ARBA00003921"/>
    </source>
</evidence>
<dbReference type="GO" id="GO:0008360">
    <property type="term" value="P:regulation of cell shape"/>
    <property type="evidence" value="ECO:0007669"/>
    <property type="project" value="UniProtKB-KW"/>
</dbReference>
<evidence type="ECO:0000256" key="15">
    <source>
        <dbReference type="PIRSR" id="PIRSR039102-1"/>
    </source>
</evidence>
<keyword evidence="9 17" id="KW-0067">ATP-binding</keyword>
<evidence type="ECO:0000256" key="3">
    <source>
        <dbReference type="ARBA" id="ARBA00004496"/>
    </source>
</evidence>
<feature type="active site" evidence="15">
    <location>
        <position position="16"/>
    </location>
</feature>
<evidence type="ECO:0000256" key="12">
    <source>
        <dbReference type="ARBA" id="ARBA00023316"/>
    </source>
</evidence>
<reference evidence="19" key="1">
    <citation type="submission" date="2022-07" db="EMBL/GenBank/DDBJ databases">
        <title>Ectorhizobium quercum gen.nov., sp. nov.</title>
        <authorList>
            <person name="Ma T."/>
            <person name="Li Y."/>
        </authorList>
    </citation>
    <scope>NUCLEOTIDE SEQUENCE</scope>
    <source>
        <strain evidence="19">BDR2-2</strain>
    </source>
</reference>
<keyword evidence="10 14" id="KW-0133">Cell shape</keyword>
<keyword evidence="7 14" id="KW-0436">Ligase</keyword>
<feature type="binding site" evidence="16">
    <location>
        <position position="271"/>
    </location>
    <ligand>
        <name>Mg(2+)</name>
        <dbReference type="ChEBI" id="CHEBI:18420"/>
        <label>2</label>
    </ligand>
</feature>
<comment type="caution">
    <text evidence="19">The sequence shown here is derived from an EMBL/GenBank/DDBJ whole genome shotgun (WGS) entry which is preliminary data.</text>
</comment>
<evidence type="ECO:0000256" key="1">
    <source>
        <dbReference type="ARBA" id="ARBA00001936"/>
    </source>
</evidence>
<dbReference type="PANTHER" id="PTHR23132">
    <property type="entry name" value="D-ALANINE--D-ALANINE LIGASE"/>
    <property type="match status" value="1"/>
</dbReference>
<evidence type="ECO:0000259" key="18">
    <source>
        <dbReference type="PROSITE" id="PS50975"/>
    </source>
</evidence>
<dbReference type="InterPro" id="IPR000291">
    <property type="entry name" value="D-Ala_lig_Van_CS"/>
</dbReference>
<evidence type="ECO:0000256" key="8">
    <source>
        <dbReference type="ARBA" id="ARBA00022741"/>
    </source>
</evidence>
<dbReference type="InterPro" id="IPR016185">
    <property type="entry name" value="PreATP-grasp_dom_sf"/>
</dbReference>
<dbReference type="Gene3D" id="3.30.1490.20">
    <property type="entry name" value="ATP-grasp fold, A domain"/>
    <property type="match status" value="1"/>
</dbReference>
<dbReference type="RefSeq" id="WP_306410249.1">
    <property type="nucleotide sequence ID" value="NZ_JANFPI010000002.1"/>
</dbReference>
<keyword evidence="16" id="KW-0479">Metal-binding</keyword>
<organism evidence="19 20">
    <name type="scientific">Ectorhizobium quercum</name>
    <dbReference type="NCBI Taxonomy" id="2965071"/>
    <lineage>
        <taxon>Bacteria</taxon>
        <taxon>Pseudomonadati</taxon>
        <taxon>Pseudomonadota</taxon>
        <taxon>Alphaproteobacteria</taxon>
        <taxon>Hyphomicrobiales</taxon>
        <taxon>Rhizobiaceae</taxon>
        <taxon>Ectorhizobium</taxon>
    </lineage>
</organism>
<dbReference type="Gene3D" id="3.40.50.20">
    <property type="match status" value="1"/>
</dbReference>
<comment type="pathway">
    <text evidence="14">Cell wall biogenesis; peptidoglycan biosynthesis.</text>
</comment>
<dbReference type="GO" id="GO:0009252">
    <property type="term" value="P:peptidoglycan biosynthetic process"/>
    <property type="evidence" value="ECO:0007669"/>
    <property type="project" value="UniProtKB-UniRule"/>
</dbReference>
<keyword evidence="12 14" id="KW-0961">Cell wall biogenesis/degradation</keyword>
<feature type="binding site" evidence="16">
    <location>
        <position position="269"/>
    </location>
    <ligand>
        <name>Mg(2+)</name>
        <dbReference type="ChEBI" id="CHEBI:18420"/>
        <label>2</label>
    </ligand>
</feature>
<evidence type="ECO:0000256" key="7">
    <source>
        <dbReference type="ARBA" id="ARBA00022598"/>
    </source>
</evidence>
<evidence type="ECO:0000256" key="13">
    <source>
        <dbReference type="ARBA" id="ARBA00047614"/>
    </source>
</evidence>
<comment type="catalytic activity">
    <reaction evidence="13 14">
        <text>2 D-alanine + ATP = D-alanyl-D-alanine + ADP + phosphate + H(+)</text>
        <dbReference type="Rhea" id="RHEA:11224"/>
        <dbReference type="ChEBI" id="CHEBI:15378"/>
        <dbReference type="ChEBI" id="CHEBI:30616"/>
        <dbReference type="ChEBI" id="CHEBI:43474"/>
        <dbReference type="ChEBI" id="CHEBI:57416"/>
        <dbReference type="ChEBI" id="CHEBI:57822"/>
        <dbReference type="ChEBI" id="CHEBI:456216"/>
        <dbReference type="EC" id="6.3.2.4"/>
    </reaction>
</comment>
<comment type="cofactor">
    <cofactor evidence="1">
        <name>Mn(2+)</name>
        <dbReference type="ChEBI" id="CHEBI:29035"/>
    </cofactor>
</comment>
<keyword evidence="6 14" id="KW-0963">Cytoplasm</keyword>
<dbReference type="InterPro" id="IPR011095">
    <property type="entry name" value="Dala_Dala_lig_C"/>
</dbReference>
<keyword evidence="16" id="KW-0464">Manganese</keyword>
<keyword evidence="20" id="KW-1185">Reference proteome</keyword>
<dbReference type="GO" id="GO:0008716">
    <property type="term" value="F:D-alanine-D-alanine ligase activity"/>
    <property type="evidence" value="ECO:0007669"/>
    <property type="project" value="UniProtKB-UniRule"/>
</dbReference>
<dbReference type="Gene3D" id="3.30.470.20">
    <property type="entry name" value="ATP-grasp fold, B domain"/>
    <property type="match status" value="1"/>
</dbReference>
<proteinExistence type="inferred from homology"/>
<dbReference type="HAMAP" id="MF_00047">
    <property type="entry name" value="Dala_Dala_lig"/>
    <property type="match status" value="1"/>
</dbReference>
<comment type="similarity">
    <text evidence="4 14">Belongs to the D-alanine--D-alanine ligase family.</text>
</comment>
<name>A0AAE3SVK1_9HYPH</name>
<dbReference type="InterPro" id="IPR011761">
    <property type="entry name" value="ATP-grasp"/>
</dbReference>
<dbReference type="InterPro" id="IPR011127">
    <property type="entry name" value="Dala_Dala_lig_N"/>
</dbReference>
<dbReference type="GO" id="GO:0005737">
    <property type="term" value="C:cytoplasm"/>
    <property type="evidence" value="ECO:0007669"/>
    <property type="project" value="UniProtKB-SubCell"/>
</dbReference>
<evidence type="ECO:0000256" key="14">
    <source>
        <dbReference type="HAMAP-Rule" id="MF_00047"/>
    </source>
</evidence>
<evidence type="ECO:0000256" key="10">
    <source>
        <dbReference type="ARBA" id="ARBA00022960"/>
    </source>
</evidence>
<evidence type="ECO:0000313" key="19">
    <source>
        <dbReference type="EMBL" id="MCX8996460.1"/>
    </source>
</evidence>
<dbReference type="Pfam" id="PF01820">
    <property type="entry name" value="Dala_Dala_lig_N"/>
    <property type="match status" value="1"/>
</dbReference>
<dbReference type="NCBIfam" id="TIGR01205">
    <property type="entry name" value="D_ala_D_alaTIGR"/>
    <property type="match status" value="1"/>
</dbReference>
<dbReference type="EMBL" id="JANFPI010000002">
    <property type="protein sequence ID" value="MCX8996460.1"/>
    <property type="molecule type" value="Genomic_DNA"/>
</dbReference>
<dbReference type="InterPro" id="IPR013815">
    <property type="entry name" value="ATP_grasp_subdomain_1"/>
</dbReference>
<feature type="active site" evidence="15">
    <location>
        <position position="142"/>
    </location>
</feature>